<dbReference type="PANTHER" id="PTHR10139:SF1">
    <property type="entry name" value="DOUBLE-STRAND BREAK REPAIR PROTEIN MRE11"/>
    <property type="match status" value="1"/>
</dbReference>
<keyword evidence="22" id="KW-1185">Reference proteome</keyword>
<keyword evidence="15 16" id="KW-0469">Meiosis</keyword>
<dbReference type="GO" id="GO:0008296">
    <property type="term" value="F:3'-5'-DNA exonuclease activity"/>
    <property type="evidence" value="ECO:0007669"/>
    <property type="project" value="InterPro"/>
</dbReference>
<dbReference type="GO" id="GO:0031573">
    <property type="term" value="P:mitotic intra-S DNA damage checkpoint signaling"/>
    <property type="evidence" value="ECO:0007669"/>
    <property type="project" value="TreeGrafter"/>
</dbReference>
<evidence type="ECO:0000256" key="16">
    <source>
        <dbReference type="PIRNR" id="PIRNR000882"/>
    </source>
</evidence>
<evidence type="ECO:0000313" key="22">
    <source>
        <dbReference type="Proteomes" id="UP000242875"/>
    </source>
</evidence>
<evidence type="ECO:0000256" key="9">
    <source>
        <dbReference type="ARBA" id="ARBA00022763"/>
    </source>
</evidence>
<dbReference type="Gene3D" id="3.30.110.110">
    <property type="entry name" value="Mre11, capping domain"/>
    <property type="match status" value="1"/>
</dbReference>
<evidence type="ECO:0000256" key="11">
    <source>
        <dbReference type="ARBA" id="ARBA00022839"/>
    </source>
</evidence>
<keyword evidence="8 16" id="KW-0255">Endonuclease</keyword>
<evidence type="ECO:0000256" key="15">
    <source>
        <dbReference type="ARBA" id="ARBA00023254"/>
    </source>
</evidence>
<evidence type="ECO:0000256" key="6">
    <source>
        <dbReference type="ARBA" id="ARBA00022722"/>
    </source>
</evidence>
<dbReference type="InterPro" id="IPR003701">
    <property type="entry name" value="Mre11"/>
</dbReference>
<dbReference type="InterPro" id="IPR038487">
    <property type="entry name" value="Mre11_capping_dom"/>
</dbReference>
<evidence type="ECO:0000256" key="19">
    <source>
        <dbReference type="SAM" id="MobiDB-lite"/>
    </source>
</evidence>
<evidence type="ECO:0000313" key="21">
    <source>
        <dbReference type="EMBL" id="OZJ02139.1"/>
    </source>
</evidence>
<evidence type="ECO:0000256" key="3">
    <source>
        <dbReference type="ARBA" id="ARBA00004286"/>
    </source>
</evidence>
<keyword evidence="9 16" id="KW-0227">DNA damage</keyword>
<dbReference type="Proteomes" id="UP000242875">
    <property type="component" value="Unassembled WGS sequence"/>
</dbReference>
<evidence type="ECO:0000256" key="18">
    <source>
        <dbReference type="RuleBase" id="RU003447"/>
    </source>
</evidence>
<evidence type="ECO:0000256" key="5">
    <source>
        <dbReference type="ARBA" id="ARBA00022454"/>
    </source>
</evidence>
<keyword evidence="14 16" id="KW-0539">Nucleus</keyword>
<dbReference type="Gene3D" id="3.60.21.10">
    <property type="match status" value="1"/>
</dbReference>
<dbReference type="SUPFAM" id="SSF56300">
    <property type="entry name" value="Metallo-dependent phosphatases"/>
    <property type="match status" value="1"/>
</dbReference>
<comment type="similarity">
    <text evidence="4 16 18">Belongs to the MRE11/RAD32 family.</text>
</comment>
<dbReference type="InterPro" id="IPR029052">
    <property type="entry name" value="Metallo-depent_PP-like"/>
</dbReference>
<evidence type="ECO:0000256" key="7">
    <source>
        <dbReference type="ARBA" id="ARBA00022723"/>
    </source>
</evidence>
<evidence type="ECO:0000256" key="1">
    <source>
        <dbReference type="ARBA" id="ARBA00001936"/>
    </source>
</evidence>
<dbReference type="FunFam" id="3.60.21.10:FF:000011">
    <property type="entry name" value="Double-strand break repair protein"/>
    <property type="match status" value="1"/>
</dbReference>
<dbReference type="Pfam" id="PF04152">
    <property type="entry name" value="Mre11_DNA_bind"/>
    <property type="match status" value="1"/>
</dbReference>
<dbReference type="GO" id="GO:0097552">
    <property type="term" value="P:mitochondrial double-strand break repair via homologous recombination"/>
    <property type="evidence" value="ECO:0007669"/>
    <property type="project" value="TreeGrafter"/>
</dbReference>
<dbReference type="Pfam" id="PF00149">
    <property type="entry name" value="Metallophos"/>
    <property type="match status" value="1"/>
</dbReference>
<dbReference type="GO" id="GO:0030870">
    <property type="term" value="C:Mre11 complex"/>
    <property type="evidence" value="ECO:0007669"/>
    <property type="project" value="UniProtKB-UniRule"/>
</dbReference>
<dbReference type="InterPro" id="IPR007281">
    <property type="entry name" value="Mre11_DNA-bd"/>
</dbReference>
<keyword evidence="13 16" id="KW-0464">Manganese</keyword>
<keyword evidence="5" id="KW-0158">Chromosome</keyword>
<dbReference type="GO" id="GO:0030145">
    <property type="term" value="F:manganese ion binding"/>
    <property type="evidence" value="ECO:0007669"/>
    <property type="project" value="UniProtKB-UniRule"/>
</dbReference>
<dbReference type="CDD" id="cd00840">
    <property type="entry name" value="MPP_Mre11_N"/>
    <property type="match status" value="1"/>
</dbReference>
<dbReference type="NCBIfam" id="TIGR00583">
    <property type="entry name" value="mre11"/>
    <property type="match status" value="1"/>
</dbReference>
<comment type="subcellular location">
    <subcellularLocation>
        <location evidence="3">Chromosome</location>
    </subcellularLocation>
    <subcellularLocation>
        <location evidence="2 16">Nucleus</location>
    </subcellularLocation>
</comment>
<keyword evidence="6 16" id="KW-0540">Nuclease</keyword>
<gene>
    <name evidence="21" type="ORF">BZG36_04801</name>
</gene>
<dbReference type="PANTHER" id="PTHR10139">
    <property type="entry name" value="DOUBLE-STRAND BREAK REPAIR PROTEIN MRE11"/>
    <property type="match status" value="1"/>
</dbReference>
<name>A0A261XUV7_9FUNG</name>
<protein>
    <recommendedName>
        <fullName evidence="16">Double-strand break repair protein</fullName>
    </recommendedName>
</protein>
<dbReference type="GO" id="GO:0035861">
    <property type="term" value="C:site of double-strand break"/>
    <property type="evidence" value="ECO:0007669"/>
    <property type="project" value="TreeGrafter"/>
</dbReference>
<comment type="function">
    <text evidence="16">Core component of the MRN complex, which plays a central role in double-strand break (DSB) repair, DNA recombination, maintenance of telomere integrity and meiosis. The MRN complex is involved in the repair of DNA double-strand breaks (DSBs) via homologous recombination (HR), an error-free mechanism which primarily occurs during S and G2 phases. The complex (1) mediates the end resection of damaged DNA, which generates proper single-stranded DNA, a key initial steps in HR, and is (2) required for the recruitment of other repair factors and efficient activation of ATM and ATR upon DNA damage. Within the MRN complex, MRE11 possesses both single-strand endonuclease activity and double-strand-specific 3'-5' exonuclease activity. MRE11 first endonucleolytically cleaves the 5' strand at DNA DSB ends to prevent non-homologous end joining (NHEJ) and licence HR. It then generates a single-stranded DNA gap via 3' to 5' exonucleolytic degradation, which is required for single-strand invasion and recombination.</text>
</comment>
<comment type="cofactor">
    <cofactor evidence="1 16">
        <name>Mn(2+)</name>
        <dbReference type="ChEBI" id="CHEBI:29035"/>
    </cofactor>
</comment>
<dbReference type="PIRSF" id="PIRSF000882">
    <property type="entry name" value="DSB_repair_MRE11"/>
    <property type="match status" value="1"/>
</dbReference>
<dbReference type="GO" id="GO:0000724">
    <property type="term" value="P:double-strand break repair via homologous recombination"/>
    <property type="evidence" value="ECO:0007669"/>
    <property type="project" value="TreeGrafter"/>
</dbReference>
<organism evidence="21 22">
    <name type="scientific">Bifiguratus adelaidae</name>
    <dbReference type="NCBI Taxonomy" id="1938954"/>
    <lineage>
        <taxon>Eukaryota</taxon>
        <taxon>Fungi</taxon>
        <taxon>Fungi incertae sedis</taxon>
        <taxon>Mucoromycota</taxon>
        <taxon>Mucoromycotina</taxon>
        <taxon>Endogonomycetes</taxon>
        <taxon>Endogonales</taxon>
        <taxon>Endogonales incertae sedis</taxon>
        <taxon>Bifiguratus</taxon>
    </lineage>
</organism>
<evidence type="ECO:0000256" key="13">
    <source>
        <dbReference type="ARBA" id="ARBA00023211"/>
    </source>
</evidence>
<keyword evidence="12 16" id="KW-0234">DNA repair</keyword>
<feature type="active site" description="Proton donor" evidence="17">
    <location>
        <position position="124"/>
    </location>
</feature>
<keyword evidence="10 16" id="KW-0378">Hydrolase</keyword>
<keyword evidence="11 16" id="KW-0269">Exonuclease</keyword>
<dbReference type="InterPro" id="IPR004843">
    <property type="entry name" value="Calcineurin-like_PHP"/>
</dbReference>
<dbReference type="GO" id="GO:0042138">
    <property type="term" value="P:meiotic DNA double-strand break formation"/>
    <property type="evidence" value="ECO:0007669"/>
    <property type="project" value="TreeGrafter"/>
</dbReference>
<proteinExistence type="inferred from homology"/>
<evidence type="ECO:0000256" key="2">
    <source>
        <dbReference type="ARBA" id="ARBA00004123"/>
    </source>
</evidence>
<evidence type="ECO:0000256" key="12">
    <source>
        <dbReference type="ARBA" id="ARBA00023204"/>
    </source>
</evidence>
<sequence>MRGDESNTIKCLIATDNHVGYMEKDLVRGNDSIRTFEEILSIAKREEVDIILLAGDLFHESKPSQKSMYGVMKLLREYCYGDRPCPIELLSDQSINFPDALSTVNYQDPNINISIPIFSIHGNHDDPLTDHICALDLLSVSGLLNHFGKPREREEIDISPVLMRKGTTRMALYGIGNIRDDRLHRAFLNRKVKMLRPAEDTDDWFNIMLFHQNRVKHGKTDYIPENFLDDFLDLVIWGHEHECLIQPQESVGEGYDISQPGSSIATSLIEGEAKRKHIGILKITNKEYELETIPLRTVRPFKLEEVILSEVDGLRPSDTKGVQKYLVTQVNRLVEEAKEEWQALQREYNDNPGECPKPLIRLKVDYSGGFPTYNITQFGQQFVETVANPKNIISFHRRRAHAKDAKKPVTDISTSRLLARLPEKMDAIQIDDIVDEYLAMDNLGILPENELGDAVKLYVDKDDRDAIKEFLDSYLTKARTSLQNKQLTTDADDIMEEAGKNKLIHAQAYARDNAAGERVLMAQRKNYGDKEDDENMDDEDEVVDSRQRVSTGRGRGRGRGRGGTSSRGRGGRGGKQAAASIIDDPVELIDDDDDAGPFVATPSTPSISKRRLPIAFTSKKPAKKQATLQFY</sequence>
<dbReference type="InterPro" id="IPR041796">
    <property type="entry name" value="Mre11_N"/>
</dbReference>
<dbReference type="GO" id="GO:0000014">
    <property type="term" value="F:single-stranded DNA endodeoxyribonuclease activity"/>
    <property type="evidence" value="ECO:0007669"/>
    <property type="project" value="TreeGrafter"/>
</dbReference>
<dbReference type="GO" id="GO:0006303">
    <property type="term" value="P:double-strand break repair via nonhomologous end joining"/>
    <property type="evidence" value="ECO:0007669"/>
    <property type="project" value="TreeGrafter"/>
</dbReference>
<dbReference type="AlphaFoldDB" id="A0A261XUV7"/>
<evidence type="ECO:0000256" key="10">
    <source>
        <dbReference type="ARBA" id="ARBA00022801"/>
    </source>
</evidence>
<evidence type="ECO:0000256" key="17">
    <source>
        <dbReference type="PIRSR" id="PIRSR000882-1"/>
    </source>
</evidence>
<evidence type="ECO:0000256" key="14">
    <source>
        <dbReference type="ARBA" id="ARBA00023242"/>
    </source>
</evidence>
<reference evidence="21 22" key="1">
    <citation type="journal article" date="2017" name="Mycologia">
        <title>Bifiguratus adelaidae, gen. et sp. nov., a new member of Mucoromycotina in endophytic and soil-dwelling habitats.</title>
        <authorList>
            <person name="Torres-Cruz T.J."/>
            <person name="Billingsley Tobias T.L."/>
            <person name="Almatruk M."/>
            <person name="Hesse C."/>
            <person name="Kuske C.R."/>
            <person name="Desiro A."/>
            <person name="Benucci G.M."/>
            <person name="Bonito G."/>
            <person name="Stajich J.E."/>
            <person name="Dunlap C."/>
            <person name="Arnold A.E."/>
            <person name="Porras-Alfaro A."/>
        </authorList>
    </citation>
    <scope>NUCLEOTIDE SEQUENCE [LARGE SCALE GENOMIC DNA]</scope>
    <source>
        <strain evidence="21 22">AZ0501</strain>
    </source>
</reference>
<dbReference type="GO" id="GO:0000723">
    <property type="term" value="P:telomere maintenance"/>
    <property type="evidence" value="ECO:0007669"/>
    <property type="project" value="TreeGrafter"/>
</dbReference>
<dbReference type="SMART" id="SM01347">
    <property type="entry name" value="Mre11_DNA_bind"/>
    <property type="match status" value="1"/>
</dbReference>
<feature type="region of interest" description="Disordered" evidence="19">
    <location>
        <begin position="526"/>
        <end position="582"/>
    </location>
</feature>
<accession>A0A261XUV7</accession>
<feature type="domain" description="Mre11 DNA-binding" evidence="20">
    <location>
        <begin position="288"/>
        <end position="458"/>
    </location>
</feature>
<keyword evidence="7" id="KW-0479">Metal-binding</keyword>
<evidence type="ECO:0000256" key="4">
    <source>
        <dbReference type="ARBA" id="ARBA00009028"/>
    </source>
</evidence>
<dbReference type="OrthoDB" id="30417at2759"/>
<dbReference type="GO" id="GO:0007095">
    <property type="term" value="P:mitotic G2 DNA damage checkpoint signaling"/>
    <property type="evidence" value="ECO:0007669"/>
    <property type="project" value="TreeGrafter"/>
</dbReference>
<feature type="compositionally biased region" description="Acidic residues" evidence="19">
    <location>
        <begin position="530"/>
        <end position="542"/>
    </location>
</feature>
<comment type="caution">
    <text evidence="21">The sequence shown here is derived from an EMBL/GenBank/DDBJ whole genome shotgun (WGS) entry which is preliminary data.</text>
</comment>
<dbReference type="EMBL" id="MVBO01000185">
    <property type="protein sequence ID" value="OZJ02139.1"/>
    <property type="molecule type" value="Genomic_DNA"/>
</dbReference>
<evidence type="ECO:0000259" key="20">
    <source>
        <dbReference type="SMART" id="SM01347"/>
    </source>
</evidence>
<evidence type="ECO:0000256" key="8">
    <source>
        <dbReference type="ARBA" id="ARBA00022759"/>
    </source>
</evidence>